<name>A0ABR7J5F5_9FLAO</name>
<protein>
    <submittedName>
        <fullName evidence="1">Uncharacterized protein</fullName>
    </submittedName>
</protein>
<evidence type="ECO:0000313" key="1">
    <source>
        <dbReference type="EMBL" id="MBC5840780.1"/>
    </source>
</evidence>
<comment type="caution">
    <text evidence="1">The sequence shown here is derived from an EMBL/GenBank/DDBJ whole genome shotgun (WGS) entry which is preliminary data.</text>
</comment>
<dbReference type="RefSeq" id="WP_187009335.1">
    <property type="nucleotide sequence ID" value="NZ_JACRUI010000001.1"/>
</dbReference>
<sequence length="156" mass="17766">MSNEKINSQIALLQEQIYNLEQSGYFTEKEMDSQSFALRQEIEALQSQLLPIEKVLGVSEDEVVLLAKTLKSCFTAERIAPTPYGMSPGCYIEGSRFHKQYFSQMPSPALLNTWNTLKLEMSFVSKDDDSKSIDMQQDHFTDSWNIVGRELIISKG</sequence>
<dbReference type="Proteomes" id="UP000629963">
    <property type="component" value="Unassembled WGS sequence"/>
</dbReference>
<keyword evidence="2" id="KW-1185">Reference proteome</keyword>
<reference evidence="1 2" key="1">
    <citation type="submission" date="2020-08" db="EMBL/GenBank/DDBJ databases">
        <title>Description of novel Flavobacterium F-380 isolate.</title>
        <authorList>
            <person name="Saticioglu I.B."/>
            <person name="Duman M."/>
            <person name="Altun S."/>
        </authorList>
    </citation>
    <scope>NUCLEOTIDE SEQUENCE [LARGE SCALE GENOMIC DNA]</scope>
    <source>
        <strain evidence="1 2">F-380</strain>
    </source>
</reference>
<organism evidence="1 2">
    <name type="scientific">Flavobacterium kayseriense</name>
    <dbReference type="NCBI Taxonomy" id="2764714"/>
    <lineage>
        <taxon>Bacteria</taxon>
        <taxon>Pseudomonadati</taxon>
        <taxon>Bacteroidota</taxon>
        <taxon>Flavobacteriia</taxon>
        <taxon>Flavobacteriales</taxon>
        <taxon>Flavobacteriaceae</taxon>
        <taxon>Flavobacterium</taxon>
    </lineage>
</organism>
<gene>
    <name evidence="1" type="ORF">H8R23_05125</name>
</gene>
<proteinExistence type="predicted"/>
<accession>A0ABR7J5F5</accession>
<evidence type="ECO:0000313" key="2">
    <source>
        <dbReference type="Proteomes" id="UP000629963"/>
    </source>
</evidence>
<dbReference type="EMBL" id="JACRUJ010000001">
    <property type="protein sequence ID" value="MBC5840780.1"/>
    <property type="molecule type" value="Genomic_DNA"/>
</dbReference>